<dbReference type="Proteomes" id="UP000639338">
    <property type="component" value="Unassembled WGS sequence"/>
</dbReference>
<accession>A0A834XN52</accession>
<name>A0A834XN52_APHGI</name>
<dbReference type="EMBL" id="JACMRX010000005">
    <property type="protein sequence ID" value="KAF7988567.1"/>
    <property type="molecule type" value="Genomic_DNA"/>
</dbReference>
<protein>
    <submittedName>
        <fullName evidence="2">Uncharacterized protein</fullName>
    </submittedName>
</protein>
<comment type="caution">
    <text evidence="2">The sequence shown here is derived from an EMBL/GenBank/DDBJ whole genome shotgun (WGS) entry which is preliminary data.</text>
</comment>
<reference evidence="2 3" key="1">
    <citation type="submission" date="2020-08" db="EMBL/GenBank/DDBJ databases">
        <title>Aphidius gifuensis genome sequencing and assembly.</title>
        <authorList>
            <person name="Du Z."/>
        </authorList>
    </citation>
    <scope>NUCLEOTIDE SEQUENCE [LARGE SCALE GENOMIC DNA]</scope>
    <source>
        <strain evidence="2">YNYX2018</strain>
        <tissue evidence="2">Adults</tissue>
    </source>
</reference>
<gene>
    <name evidence="2" type="ORF">HCN44_001140</name>
</gene>
<evidence type="ECO:0000256" key="1">
    <source>
        <dbReference type="SAM" id="MobiDB-lite"/>
    </source>
</evidence>
<feature type="compositionally biased region" description="Polar residues" evidence="1">
    <location>
        <begin position="804"/>
        <end position="822"/>
    </location>
</feature>
<feature type="compositionally biased region" description="Low complexity" evidence="1">
    <location>
        <begin position="767"/>
        <end position="788"/>
    </location>
</feature>
<proteinExistence type="predicted"/>
<keyword evidence="3" id="KW-1185">Reference proteome</keyword>
<evidence type="ECO:0000313" key="3">
    <source>
        <dbReference type="Proteomes" id="UP000639338"/>
    </source>
</evidence>
<dbReference type="AlphaFoldDB" id="A0A834XN52"/>
<dbReference type="OrthoDB" id="7673806at2759"/>
<sequence length="1043" mass="121704">MNSEPINDVKEKNIKLIINMDDQYLIDNKLNKINLFNQCNDKGLISVMEHYSRNLRSSVNECQTKPSRVEEIKDFMSENLQFFFYYYKMMQANCERKAYLDLMSDLLEIYIDMELKVSKISIEEMEKISDRLTKYLYIYLDNSVEHMLDTLIKIQFISSTYHHILSLLIPKILKIVPSNPKIDSKGTMYVRYFLIYSFWKLITNDQILKNNINKFAHSSLSIYPISLSDDLKDNVLPKVPNDNLITTNILLSLNFDIIKSCQNFIKHTKILTTKQQSEKLDTSKLEDNNLMNNNNINLPDNLISNNSSKLHENIINQRKKKHVLPPGQVLLVDLTSDKASGRIIRDKEQMKKKLLWLKEIGKKKNNNNLINNNEDMKNIKFNNEDFTTIEEAYDIKLFNINDDNVKKQINDDFNLWLDGMYQSINYDNKNHNNNNEKIKVNLSPIIINKKLDSIDEKKINNDKLLNTKNEKLNINNLQLNIDNITTTTSTIKLQEISVNEKITEDKDKKIEEPVSTNTTDEHKRKTVLHLNHQFDNSKLINNDNELSSLKIKDVEFNDHTDGLTLLASVSQHVLDLETSQIHDKHQEIINVIDYNKLKLNIDNSTDSCSNSSSIYYSNYSDNINYDNRIDKQYIINDNEFSKIYPDDDIDRIGLNVEVTSSEDTFNQCTSTVYHNNDDNNYQQDDKVILNGETVVLLQKSPNSNLYIINKAIENDNELIKLNDEKNSYMYDKKYSIQNDNKKLAKNDLLSLSDHAICENDIKASSLRTPTATLSSSSSTSTATTTTTTKKYNIKNEYNDHVEDNPTSTSLYHHSDNYFNSHNNKYENNEKLFDQTLPHSTTTSPDNNKNWYNSTDKKKTILINDCNLNNNNNKLYKFTNDKEIENDNNIIIKNNLNYHLPPKKRFNFGNKNYNNIINENNNYTSEPMISIASLQNNNKNDNNSKKIIRRNYNNDNNYCFINNDNKINNKKNNNSKKRCNDGQISRPSKKVKEQLLTPMKNLKKQTRSSQRKVPKVNYCYNDIETEWKPSTDNNMTRKKKKTNQ</sequence>
<organism evidence="2 3">
    <name type="scientific">Aphidius gifuensis</name>
    <name type="common">Parasitoid wasp</name>
    <dbReference type="NCBI Taxonomy" id="684658"/>
    <lineage>
        <taxon>Eukaryota</taxon>
        <taxon>Metazoa</taxon>
        <taxon>Ecdysozoa</taxon>
        <taxon>Arthropoda</taxon>
        <taxon>Hexapoda</taxon>
        <taxon>Insecta</taxon>
        <taxon>Pterygota</taxon>
        <taxon>Neoptera</taxon>
        <taxon>Endopterygota</taxon>
        <taxon>Hymenoptera</taxon>
        <taxon>Apocrita</taxon>
        <taxon>Ichneumonoidea</taxon>
        <taxon>Braconidae</taxon>
        <taxon>Aphidiinae</taxon>
        <taxon>Aphidius</taxon>
    </lineage>
</organism>
<evidence type="ECO:0000313" key="2">
    <source>
        <dbReference type="EMBL" id="KAF7988567.1"/>
    </source>
</evidence>
<feature type="region of interest" description="Disordered" evidence="1">
    <location>
        <begin position="767"/>
        <end position="824"/>
    </location>
</feature>